<reference evidence="1" key="1">
    <citation type="journal article" date="2023" name="J. Vet. Diagn. Invest.">
        <title>Oxytetracycline-resistant Paenibacillus larvae identified in commercial beekeeping operations in Saskatchewan using pooled honey sampling.</title>
        <authorList>
            <person name="Obshta O."/>
            <person name="Zabrodski M.W."/>
            <person name="Soomro T."/>
            <person name="Wilson G."/>
            <person name="Masood F."/>
            <person name="Thebeau J."/>
            <person name="Silva M.C.B."/>
            <person name="Biganski S."/>
            <person name="Kozii I.V."/>
            <person name="Koziy R.V."/>
            <person name="Raza M.F."/>
            <person name="Jose M.S."/>
            <person name="Simko E."/>
            <person name="Wood S.C."/>
        </authorList>
    </citation>
    <scope>NUCLEOTIDE SEQUENCE</scope>
    <source>
        <strain evidence="1">PL001</strain>
    </source>
</reference>
<evidence type="ECO:0000313" key="1">
    <source>
        <dbReference type="EMBL" id="MDT2250224.1"/>
    </source>
</evidence>
<dbReference type="Proteomes" id="UP001259239">
    <property type="component" value="Unassembled WGS sequence"/>
</dbReference>
<name>A0AAP5JQL9_9BACL</name>
<accession>A0AAP5JQL9</accession>
<comment type="caution">
    <text evidence="1">The sequence shown here is derived from an EMBL/GenBank/DDBJ whole genome shotgun (WGS) entry which is preliminary data.</text>
</comment>
<dbReference type="EMBL" id="JARQGV010000004">
    <property type="protein sequence ID" value="MDT2250224.1"/>
    <property type="molecule type" value="Genomic_DNA"/>
</dbReference>
<evidence type="ECO:0000313" key="2">
    <source>
        <dbReference type="Proteomes" id="UP001259239"/>
    </source>
</evidence>
<dbReference type="AlphaFoldDB" id="A0AAP5JQL9"/>
<organism evidence="1 2">
    <name type="scientific">Paenibacillus larvae</name>
    <dbReference type="NCBI Taxonomy" id="1464"/>
    <lineage>
        <taxon>Bacteria</taxon>
        <taxon>Bacillati</taxon>
        <taxon>Bacillota</taxon>
        <taxon>Bacilli</taxon>
        <taxon>Bacillales</taxon>
        <taxon>Paenibacillaceae</taxon>
        <taxon>Paenibacillus</taxon>
    </lineage>
</organism>
<reference evidence="1" key="2">
    <citation type="submission" date="2023-03" db="EMBL/GenBank/DDBJ databases">
        <authorList>
            <person name="Obshta O."/>
            <person name="Zabrodski M.W."/>
            <person name="Soomro T."/>
            <person name="Wilson G."/>
            <person name="Masood F."/>
            <person name="Thebeau J."/>
            <person name="Bezerra Da Silva M.C."/>
            <person name="Raza F."/>
            <person name="Biganski S."/>
            <person name="Jose M."/>
            <person name="Camilli M."/>
            <person name="Kozii I.V."/>
            <person name="Kozii R.V."/>
            <person name="Simko E."/>
            <person name="Wood S.C."/>
        </authorList>
    </citation>
    <scope>NUCLEOTIDE SEQUENCE</scope>
    <source>
        <strain evidence="1">PL001</strain>
    </source>
</reference>
<dbReference type="RefSeq" id="WP_036654891.1">
    <property type="nucleotide sequence ID" value="NZ_CBCRXL010000006.1"/>
</dbReference>
<gene>
    <name evidence="1" type="ORF">P7H09_02220</name>
</gene>
<protein>
    <submittedName>
        <fullName evidence="1">Uncharacterized protein</fullName>
    </submittedName>
</protein>
<sequence length="104" mass="12205">MLMEINDRLLKVLEQCELKDNHLHGRLSLILNHLWEVLPESELTKLVEIEDLYIQKGVIVCYTSYHIGYDDALKEHPLYIKTNKKERLSSLKIPLLLPTTMTTF</sequence>
<proteinExistence type="predicted"/>